<dbReference type="AlphaFoldDB" id="A0ABD2I7P1"/>
<reference evidence="1 2" key="1">
    <citation type="submission" date="2024-10" db="EMBL/GenBank/DDBJ databases">
        <authorList>
            <person name="Kim D."/>
        </authorList>
    </citation>
    <scope>NUCLEOTIDE SEQUENCE [LARGE SCALE GENOMIC DNA]</scope>
    <source>
        <strain evidence="1">BH-2024</strain>
    </source>
</reference>
<keyword evidence="2" id="KW-1185">Reference proteome</keyword>
<gene>
    <name evidence="1" type="ORF">niasHT_031163</name>
</gene>
<protein>
    <submittedName>
        <fullName evidence="1">Uncharacterized protein</fullName>
    </submittedName>
</protein>
<evidence type="ECO:0000313" key="1">
    <source>
        <dbReference type="EMBL" id="KAL3073215.1"/>
    </source>
</evidence>
<sequence>MAKAIFISTDYWLCVFDLLTPFRLGLGIALVSHRFDCYVVEYFKTRKWTLEYIRIGSKIEENGTNEMEITNDNRKTLPIPKMQLPNKFHRQHCDRFSSPFSPNFRLLSNNLFISTTSDRILPLILHNIWPIIKKNICALELYAKFFRRLVNSSRQFSTIFHPFALSLSMPPISSPFPCDYSAMASDGQAVAKWLFTPLQNNVPKVIKCGFDGGRDWPSKTAALKAAFTNASSPVNFIVVLCFS</sequence>
<dbReference type="EMBL" id="JBICBT010001323">
    <property type="protein sequence ID" value="KAL3073215.1"/>
    <property type="molecule type" value="Genomic_DNA"/>
</dbReference>
<dbReference type="Proteomes" id="UP001620626">
    <property type="component" value="Unassembled WGS sequence"/>
</dbReference>
<name>A0ABD2I7P1_9BILA</name>
<comment type="caution">
    <text evidence="1">The sequence shown here is derived from an EMBL/GenBank/DDBJ whole genome shotgun (WGS) entry which is preliminary data.</text>
</comment>
<accession>A0ABD2I7P1</accession>
<proteinExistence type="predicted"/>
<organism evidence="1 2">
    <name type="scientific">Heterodera trifolii</name>
    <dbReference type="NCBI Taxonomy" id="157864"/>
    <lineage>
        <taxon>Eukaryota</taxon>
        <taxon>Metazoa</taxon>
        <taxon>Ecdysozoa</taxon>
        <taxon>Nematoda</taxon>
        <taxon>Chromadorea</taxon>
        <taxon>Rhabditida</taxon>
        <taxon>Tylenchina</taxon>
        <taxon>Tylenchomorpha</taxon>
        <taxon>Tylenchoidea</taxon>
        <taxon>Heteroderidae</taxon>
        <taxon>Heteroderinae</taxon>
        <taxon>Heterodera</taxon>
    </lineage>
</organism>
<evidence type="ECO:0000313" key="2">
    <source>
        <dbReference type="Proteomes" id="UP001620626"/>
    </source>
</evidence>